<gene>
    <name evidence="1" type="ORF">CNECB9_3250006</name>
</gene>
<dbReference type="AlphaFoldDB" id="A0A1K0JFA1"/>
<protein>
    <recommendedName>
        <fullName evidence="2">DUF1484 family protein</fullName>
    </recommendedName>
</protein>
<name>A0A1K0JFA1_CUPNE</name>
<evidence type="ECO:0000313" key="1">
    <source>
        <dbReference type="EMBL" id="SCU76626.1"/>
    </source>
</evidence>
<organism evidence="1">
    <name type="scientific">Cupriavidus necator</name>
    <name type="common">Alcaligenes eutrophus</name>
    <name type="synonym">Ralstonia eutropha</name>
    <dbReference type="NCBI Taxonomy" id="106590"/>
    <lineage>
        <taxon>Bacteria</taxon>
        <taxon>Pseudomonadati</taxon>
        <taxon>Pseudomonadota</taxon>
        <taxon>Betaproteobacteria</taxon>
        <taxon>Burkholderiales</taxon>
        <taxon>Burkholderiaceae</taxon>
        <taxon>Cupriavidus</taxon>
    </lineage>
</organism>
<proteinExistence type="predicted"/>
<dbReference type="EMBL" id="FMSH01000252">
    <property type="protein sequence ID" value="SCU76626.1"/>
    <property type="molecule type" value="Genomic_DNA"/>
</dbReference>
<reference evidence="1" key="1">
    <citation type="submission" date="2016-09" db="EMBL/GenBank/DDBJ databases">
        <authorList>
            <person name="Capua I."/>
            <person name="De Benedictis P."/>
            <person name="Joannis T."/>
            <person name="Lombin L.H."/>
            <person name="Cattoli G."/>
        </authorList>
    </citation>
    <scope>NUCLEOTIDE SEQUENCE</scope>
    <source>
        <strain evidence="1">B9</strain>
    </source>
</reference>
<dbReference type="RefSeq" id="WP_340526233.1">
    <property type="nucleotide sequence ID" value="NZ_FMSH01000252.1"/>
</dbReference>
<accession>A0A1K0JFA1</accession>
<evidence type="ECO:0008006" key="2">
    <source>
        <dbReference type="Google" id="ProtNLM"/>
    </source>
</evidence>
<sequence>MQMSTHHPADVRHIVPAGTIESFEQISAGLSAILLLVEIESERSEGCHNVYSLLAMVKAQLDQTAAKLSADE</sequence>